<keyword evidence="9" id="KW-1185">Reference proteome</keyword>
<dbReference type="PROSITE" id="PS50011">
    <property type="entry name" value="PROTEIN_KINASE_DOM"/>
    <property type="match status" value="1"/>
</dbReference>
<feature type="region of interest" description="Disordered" evidence="6">
    <location>
        <begin position="363"/>
        <end position="383"/>
    </location>
</feature>
<keyword evidence="4" id="KW-0067">ATP-binding</keyword>
<accession>M2YPU0</accession>
<dbReference type="STRING" id="675120.M2YPU0"/>
<evidence type="ECO:0000256" key="6">
    <source>
        <dbReference type="SAM" id="MobiDB-lite"/>
    </source>
</evidence>
<evidence type="ECO:0000313" key="9">
    <source>
        <dbReference type="Proteomes" id="UP000016933"/>
    </source>
</evidence>
<dbReference type="PROSITE" id="PS00108">
    <property type="entry name" value="PROTEIN_KINASE_ST"/>
    <property type="match status" value="1"/>
</dbReference>
<keyword evidence="3" id="KW-0418">Kinase</keyword>
<protein>
    <recommendedName>
        <fullName evidence="7">Protein kinase domain-containing protein</fullName>
    </recommendedName>
</protein>
<dbReference type="EMBL" id="KB446540">
    <property type="protein sequence ID" value="EME43641.1"/>
    <property type="molecule type" value="Genomic_DNA"/>
</dbReference>
<reference evidence="8 9" key="2">
    <citation type="journal article" date="2012" name="PLoS Pathog.">
        <title>Diverse lifestyles and strategies of plant pathogenesis encoded in the genomes of eighteen Dothideomycetes fungi.</title>
        <authorList>
            <person name="Ohm R.A."/>
            <person name="Feau N."/>
            <person name="Henrissat B."/>
            <person name="Schoch C.L."/>
            <person name="Horwitz B.A."/>
            <person name="Barry K.W."/>
            <person name="Condon B.J."/>
            <person name="Copeland A.C."/>
            <person name="Dhillon B."/>
            <person name="Glaser F."/>
            <person name="Hesse C.N."/>
            <person name="Kosti I."/>
            <person name="LaButti K."/>
            <person name="Lindquist E.A."/>
            <person name="Lucas S."/>
            <person name="Salamov A.A."/>
            <person name="Bradshaw R.E."/>
            <person name="Ciuffetti L."/>
            <person name="Hamelin R.C."/>
            <person name="Kema G.H.J."/>
            <person name="Lawrence C."/>
            <person name="Scott J.A."/>
            <person name="Spatafora J.W."/>
            <person name="Turgeon B.G."/>
            <person name="de Wit P.J.G.M."/>
            <person name="Zhong S."/>
            <person name="Goodwin S.B."/>
            <person name="Grigoriev I.V."/>
        </authorList>
    </citation>
    <scope>NUCLEOTIDE SEQUENCE [LARGE SCALE GENOMIC DNA]</scope>
    <source>
        <strain evidence="9">NZE10 / CBS 128990</strain>
    </source>
</reference>
<dbReference type="Gene3D" id="1.10.510.10">
    <property type="entry name" value="Transferase(Phosphotransferase) domain 1"/>
    <property type="match status" value="1"/>
</dbReference>
<evidence type="ECO:0000256" key="2">
    <source>
        <dbReference type="ARBA" id="ARBA00022741"/>
    </source>
</evidence>
<feature type="compositionally biased region" description="Polar residues" evidence="6">
    <location>
        <begin position="22"/>
        <end position="51"/>
    </location>
</feature>
<feature type="region of interest" description="Disordered" evidence="6">
    <location>
        <begin position="399"/>
        <end position="420"/>
    </location>
</feature>
<sequence length="1319" mass="148195">MACIDAYHLLPNLGSGRVDVEPNQTNFDSGRSQDDTWLSEMSSQFDSSPLFSTQGTTGSSHTGGSHFGAPNEPQQAPQHLVTDHDPMSDVPGYGTGSLNTYRWQDEDSSHHRHAPETWAGLSSAAYETLDFWRNRCQNQQRPPSEREIELIASLENLSVETVRSWFTETLNISLQMPNFDQPQAADAMNAPTHVGSGSNNVLAEVAAYASERNIRACENSQSRKSARGNMQKTLPCCLGCTYSTGDKDSWHRHHKNKFPQEFWHCVLCRNVGRSFICHRKDKLTPHLNSIHPDHGTIREGRHDEVRDQSYVPYVAGCPTSCPFSKGGVPCGHTFSSYAEFAQHCLDHLQSRVLPSSDGPWTLRFKRQGPFDDEDDGQGPSRSTSFYSASAGFVGTTAAASSKHNAAGNSHRERKSKMTTQNNLSGAAEIAEGPTFLIDVHLNEVVPAPVKARFLALEYSWAARECTGARQMPNRDVLALAGQQLYADDLPSPFWRAMNLARDMGYRYLWIDYKCEGIKNACIRDIVYKRAVFIIVIVSMDSSSDHIWHFTCDHRNLDTVLSWLETSIPSLPFLHIQNLGHGAHGIVDEVQLRTSPESFARKVCIQRKDDGQPPDLHEIELLQRFKHPNIPRFIAAYYQKRALNILMLPVAECNLKEYLSEPTAYNKRPHMQEWYYSLASAVDYMHSLSCRHKDIKPANVLISGHTVYLSDFGTSLDFSLDSSVSSGPGFMTPKYCAPEVARRGSRGRKADIFSLGCVFLELITVDVGLPLNSLSQYLGFYKQPRKHSSVYHQHIDRLKNWITSLRSRASKAHQDLVLRITDRMLDAKPEERPSAAEVAGSLWAVLPPFDDRVRHDHLPSGSSMALYSRPGALTQGAQWAVSYEFYPPRVEPVTQLVFLWSYCNGGMTIRCVGIATSSLYSVEYDIRAWRAQSTQDAMSRGTTPSKHQPRNLGISASLVEELVTRESTVARGLRRLRKLVRTLFSVPWTSSRDKSPTLLVRQNCSKAFTGRRLPPSKRLSLEAKEDHCEIRPSLQYDSFSMRASSLPSLDRHISLCHFTAIDYLYSCESTIWKARVHRIFSNGSRYDDLLSSSLTPLPDVELVEKLPEPDSAWQEKQELHCCNSLTPLHKTVLPLAKTDEASTLLLNMPMACSDAFHGREEILARLARAPAATMVIHGVAGIGKTQLASEFTKRYQSLYDAVFWIPADSAADVADFEPVHTGRLLCMRDCDPLREKLIVQNNRRLVNHHQRSDELDRNCSMLADWEEPIDLSKMTLPEMIAGMALPNLTLPDLSNRRILTDFAAEMTLSDLSKWSIVSFE</sequence>
<evidence type="ECO:0000256" key="3">
    <source>
        <dbReference type="ARBA" id="ARBA00022777"/>
    </source>
</evidence>
<dbReference type="GO" id="GO:0005634">
    <property type="term" value="C:nucleus"/>
    <property type="evidence" value="ECO:0007669"/>
    <property type="project" value="TreeGrafter"/>
</dbReference>
<dbReference type="GO" id="GO:0005737">
    <property type="term" value="C:cytoplasm"/>
    <property type="evidence" value="ECO:0007669"/>
    <property type="project" value="TreeGrafter"/>
</dbReference>
<dbReference type="InterPro" id="IPR000719">
    <property type="entry name" value="Prot_kinase_dom"/>
</dbReference>
<dbReference type="InterPro" id="IPR050339">
    <property type="entry name" value="CC_SR_Kinase"/>
</dbReference>
<reference evidence="9" key="1">
    <citation type="journal article" date="2012" name="PLoS Genet.">
        <title>The genomes of the fungal plant pathogens Cladosporium fulvum and Dothistroma septosporum reveal adaptation to different hosts and lifestyles but also signatures of common ancestry.</title>
        <authorList>
            <person name="de Wit P.J.G.M."/>
            <person name="van der Burgt A."/>
            <person name="Oekmen B."/>
            <person name="Stergiopoulos I."/>
            <person name="Abd-Elsalam K.A."/>
            <person name="Aerts A.L."/>
            <person name="Bahkali A.H."/>
            <person name="Beenen H.G."/>
            <person name="Chettri P."/>
            <person name="Cox M.P."/>
            <person name="Datema E."/>
            <person name="de Vries R.P."/>
            <person name="Dhillon B."/>
            <person name="Ganley A.R."/>
            <person name="Griffiths S.A."/>
            <person name="Guo Y."/>
            <person name="Hamelin R.C."/>
            <person name="Henrissat B."/>
            <person name="Kabir M.S."/>
            <person name="Jashni M.K."/>
            <person name="Kema G."/>
            <person name="Klaubauf S."/>
            <person name="Lapidus A."/>
            <person name="Levasseur A."/>
            <person name="Lindquist E."/>
            <person name="Mehrabi R."/>
            <person name="Ohm R.A."/>
            <person name="Owen T.J."/>
            <person name="Salamov A."/>
            <person name="Schwelm A."/>
            <person name="Schijlen E."/>
            <person name="Sun H."/>
            <person name="van den Burg H.A."/>
            <person name="van Ham R.C.H.J."/>
            <person name="Zhang S."/>
            <person name="Goodwin S.B."/>
            <person name="Grigoriev I.V."/>
            <person name="Collemare J."/>
            <person name="Bradshaw R.E."/>
        </authorList>
    </citation>
    <scope>NUCLEOTIDE SEQUENCE [LARGE SCALE GENOMIC DNA]</scope>
    <source>
        <strain evidence="9">NZE10 / CBS 128990</strain>
    </source>
</reference>
<feature type="domain" description="Protein kinase" evidence="7">
    <location>
        <begin position="572"/>
        <end position="843"/>
    </location>
</feature>
<feature type="region of interest" description="Disordered" evidence="6">
    <location>
        <begin position="14"/>
        <end position="101"/>
    </location>
</feature>
<dbReference type="GO" id="GO:0005524">
    <property type="term" value="F:ATP binding"/>
    <property type="evidence" value="ECO:0007669"/>
    <property type="project" value="UniProtKB-KW"/>
</dbReference>
<gene>
    <name evidence="8" type="ORF">DOTSEDRAFT_45500</name>
</gene>
<dbReference type="GO" id="GO:0110031">
    <property type="term" value="P:negative regulation of G2/MI transition of meiotic cell cycle"/>
    <property type="evidence" value="ECO:0007669"/>
    <property type="project" value="TreeGrafter"/>
</dbReference>
<dbReference type="Gene3D" id="3.30.200.20">
    <property type="entry name" value="Phosphorylase Kinase, domain 1"/>
    <property type="match status" value="1"/>
</dbReference>
<evidence type="ECO:0000313" key="8">
    <source>
        <dbReference type="EMBL" id="EME43641.1"/>
    </source>
</evidence>
<name>M2YPU0_DOTSN</name>
<dbReference type="InterPro" id="IPR011009">
    <property type="entry name" value="Kinase-like_dom_sf"/>
</dbReference>
<dbReference type="CDD" id="cd00180">
    <property type="entry name" value="PKc"/>
    <property type="match status" value="1"/>
</dbReference>
<proteinExistence type="inferred from homology"/>
<dbReference type="SMART" id="SM00220">
    <property type="entry name" value="S_TKc"/>
    <property type="match status" value="1"/>
</dbReference>
<dbReference type="PANTHER" id="PTHR11042:SF190">
    <property type="entry name" value="MITOSIS INHIBITOR PROTEIN KINASE MIK1"/>
    <property type="match status" value="1"/>
</dbReference>
<dbReference type="SUPFAM" id="SSF52540">
    <property type="entry name" value="P-loop containing nucleoside triphosphate hydrolases"/>
    <property type="match status" value="1"/>
</dbReference>
<keyword evidence="1" id="KW-0808">Transferase</keyword>
<evidence type="ECO:0000256" key="5">
    <source>
        <dbReference type="ARBA" id="ARBA00037982"/>
    </source>
</evidence>
<evidence type="ECO:0000256" key="1">
    <source>
        <dbReference type="ARBA" id="ARBA00022679"/>
    </source>
</evidence>
<evidence type="ECO:0000259" key="7">
    <source>
        <dbReference type="PROSITE" id="PS50011"/>
    </source>
</evidence>
<dbReference type="GO" id="GO:0004672">
    <property type="term" value="F:protein kinase activity"/>
    <property type="evidence" value="ECO:0007669"/>
    <property type="project" value="InterPro"/>
</dbReference>
<organism evidence="8 9">
    <name type="scientific">Dothistroma septosporum (strain NZE10 / CBS 128990)</name>
    <name type="common">Red band needle blight fungus</name>
    <name type="synonym">Mycosphaerella pini</name>
    <dbReference type="NCBI Taxonomy" id="675120"/>
    <lineage>
        <taxon>Eukaryota</taxon>
        <taxon>Fungi</taxon>
        <taxon>Dikarya</taxon>
        <taxon>Ascomycota</taxon>
        <taxon>Pezizomycotina</taxon>
        <taxon>Dothideomycetes</taxon>
        <taxon>Dothideomycetidae</taxon>
        <taxon>Mycosphaerellales</taxon>
        <taxon>Mycosphaerellaceae</taxon>
        <taxon>Dothistroma</taxon>
    </lineage>
</organism>
<dbReference type="Proteomes" id="UP000016933">
    <property type="component" value="Unassembled WGS sequence"/>
</dbReference>
<dbReference type="eggNOG" id="KOG0032">
    <property type="taxonomic scope" value="Eukaryota"/>
</dbReference>
<dbReference type="OrthoDB" id="4062651at2759"/>
<dbReference type="Gene3D" id="3.40.50.300">
    <property type="entry name" value="P-loop containing nucleotide triphosphate hydrolases"/>
    <property type="match status" value="1"/>
</dbReference>
<evidence type="ECO:0000256" key="4">
    <source>
        <dbReference type="ARBA" id="ARBA00022840"/>
    </source>
</evidence>
<keyword evidence="2" id="KW-0547">Nucleotide-binding</keyword>
<feature type="compositionally biased region" description="Low complexity" evidence="6">
    <location>
        <begin position="52"/>
        <end position="64"/>
    </location>
</feature>
<dbReference type="PANTHER" id="PTHR11042">
    <property type="entry name" value="EUKARYOTIC TRANSLATION INITIATION FACTOR 2-ALPHA KINASE EIF2-ALPHA KINASE -RELATED"/>
    <property type="match status" value="1"/>
</dbReference>
<dbReference type="HOGENOM" id="CLU_260014_0_0_1"/>
<dbReference type="SUPFAM" id="SSF56112">
    <property type="entry name" value="Protein kinase-like (PK-like)"/>
    <property type="match status" value="1"/>
</dbReference>
<dbReference type="InterPro" id="IPR008271">
    <property type="entry name" value="Ser/Thr_kinase_AS"/>
</dbReference>
<dbReference type="InterPro" id="IPR027417">
    <property type="entry name" value="P-loop_NTPase"/>
</dbReference>
<comment type="similarity">
    <text evidence="5">Belongs to the protein kinase superfamily. Ser/Thr protein kinase family. GCN2 subfamily.</text>
</comment>
<dbReference type="Pfam" id="PF00069">
    <property type="entry name" value="Pkinase"/>
    <property type="match status" value="1"/>
</dbReference>